<feature type="binding site" evidence="9">
    <location>
        <position position="208"/>
    </location>
    <ligand>
        <name>[4Fe-4S] cluster</name>
        <dbReference type="ChEBI" id="CHEBI:49883"/>
        <label>2</label>
        <note>4Fe-4S-S-AdoMet</note>
    </ligand>
</feature>
<keyword evidence="4 9" id="KW-0949">S-adenosyl-L-methionine</keyword>
<dbReference type="InterPro" id="IPR006638">
    <property type="entry name" value="Elp3/MiaA/NifB-like_rSAM"/>
</dbReference>
<dbReference type="Pfam" id="PF01938">
    <property type="entry name" value="TRAM"/>
    <property type="match status" value="1"/>
</dbReference>
<dbReference type="Gene3D" id="3.40.50.12160">
    <property type="entry name" value="Methylthiotransferase, N-terminal domain"/>
    <property type="match status" value="1"/>
</dbReference>
<feature type="domain" description="Radical SAM core" evidence="12">
    <location>
        <begin position="187"/>
        <end position="434"/>
    </location>
</feature>
<evidence type="ECO:0000259" key="10">
    <source>
        <dbReference type="PROSITE" id="PS50926"/>
    </source>
</evidence>
<name>A0ABP8CBD7_9FLAO</name>
<dbReference type="InterPro" id="IPR013848">
    <property type="entry name" value="Methylthiotransferase_N"/>
</dbReference>
<keyword evidence="2 9" id="KW-0004">4Fe-4S</keyword>
<dbReference type="Pfam" id="PF04055">
    <property type="entry name" value="Radical_SAM"/>
    <property type="match status" value="1"/>
</dbReference>
<evidence type="ECO:0000313" key="13">
    <source>
        <dbReference type="EMBL" id="GAA4236969.1"/>
    </source>
</evidence>
<evidence type="ECO:0000256" key="2">
    <source>
        <dbReference type="ARBA" id="ARBA00022485"/>
    </source>
</evidence>
<feature type="binding site" evidence="9">
    <location>
        <position position="201"/>
    </location>
    <ligand>
        <name>[4Fe-4S] cluster</name>
        <dbReference type="ChEBI" id="CHEBI:49883"/>
        <label>2</label>
        <note>4Fe-4S-S-AdoMet</note>
    </ligand>
</feature>
<dbReference type="InterPro" id="IPR020612">
    <property type="entry name" value="Methylthiotransferase_CS"/>
</dbReference>
<dbReference type="PANTHER" id="PTHR43020:SF2">
    <property type="entry name" value="MITOCHONDRIAL TRNA METHYLTHIOTRANSFERASE CDK5RAP1"/>
    <property type="match status" value="1"/>
</dbReference>
<evidence type="ECO:0000313" key="14">
    <source>
        <dbReference type="Proteomes" id="UP001501496"/>
    </source>
</evidence>
<dbReference type="HAMAP" id="MF_01864">
    <property type="entry name" value="tRNA_metthiotr_MiaB"/>
    <property type="match status" value="1"/>
</dbReference>
<dbReference type="NCBIfam" id="TIGR00089">
    <property type="entry name" value="MiaB/RimO family radical SAM methylthiotransferase"/>
    <property type="match status" value="1"/>
</dbReference>
<dbReference type="InterPro" id="IPR002792">
    <property type="entry name" value="TRAM_dom"/>
</dbReference>
<comment type="caution">
    <text evidence="13">The sequence shown here is derived from an EMBL/GenBank/DDBJ whole genome shotgun (WGS) entry which is preliminary data.</text>
</comment>
<dbReference type="SFLD" id="SFLDG01082">
    <property type="entry name" value="B12-binding_domain_containing"/>
    <property type="match status" value="1"/>
</dbReference>
<dbReference type="PROSITE" id="PS51449">
    <property type="entry name" value="MTTASE_N"/>
    <property type="match status" value="1"/>
</dbReference>
<comment type="subunit">
    <text evidence="9">Monomer.</text>
</comment>
<feature type="binding site" evidence="9">
    <location>
        <position position="126"/>
    </location>
    <ligand>
        <name>[4Fe-4S] cluster</name>
        <dbReference type="ChEBI" id="CHEBI:49883"/>
        <label>1</label>
    </ligand>
</feature>
<dbReference type="InterPro" id="IPR038135">
    <property type="entry name" value="Methylthiotransferase_N_sf"/>
</dbReference>
<dbReference type="PROSITE" id="PS51918">
    <property type="entry name" value="RADICAL_SAM"/>
    <property type="match status" value="1"/>
</dbReference>
<feature type="binding site" evidence="9">
    <location>
        <position position="91"/>
    </location>
    <ligand>
        <name>[4Fe-4S] cluster</name>
        <dbReference type="ChEBI" id="CHEBI:49883"/>
        <label>1</label>
    </ligand>
</feature>
<gene>
    <name evidence="9 13" type="primary">miaB</name>
    <name evidence="13" type="ORF">GCM10022291_22620</name>
</gene>
<dbReference type="PROSITE" id="PS01278">
    <property type="entry name" value="MTTASE_RADICAL"/>
    <property type="match status" value="1"/>
</dbReference>
<dbReference type="InterPro" id="IPR058240">
    <property type="entry name" value="rSAM_sf"/>
</dbReference>
<feature type="binding site" evidence="9">
    <location>
        <position position="55"/>
    </location>
    <ligand>
        <name>[4Fe-4S] cluster</name>
        <dbReference type="ChEBI" id="CHEBI:49883"/>
        <label>1</label>
    </ligand>
</feature>
<dbReference type="NCBIfam" id="TIGR01574">
    <property type="entry name" value="miaB-methiolase"/>
    <property type="match status" value="1"/>
</dbReference>
<dbReference type="InterPro" id="IPR023404">
    <property type="entry name" value="rSAM_horseshoe"/>
</dbReference>
<dbReference type="Pfam" id="PF00919">
    <property type="entry name" value="UPF0004"/>
    <property type="match status" value="1"/>
</dbReference>
<evidence type="ECO:0000259" key="12">
    <source>
        <dbReference type="PROSITE" id="PS51918"/>
    </source>
</evidence>
<keyword evidence="3 9" id="KW-0808">Transferase</keyword>
<dbReference type="SUPFAM" id="SSF102114">
    <property type="entry name" value="Radical SAM enzymes"/>
    <property type="match status" value="1"/>
</dbReference>
<dbReference type="PROSITE" id="PS50926">
    <property type="entry name" value="TRAM"/>
    <property type="match status" value="1"/>
</dbReference>
<feature type="domain" description="TRAM" evidence="10">
    <location>
        <begin position="436"/>
        <end position="499"/>
    </location>
</feature>
<protein>
    <recommendedName>
        <fullName evidence="8 9">tRNA-2-methylthio-N(6)-dimethylallyladenosine synthase</fullName>
        <ecNumber evidence="8 9">2.8.4.3</ecNumber>
    </recommendedName>
    <alternativeName>
        <fullName evidence="9">(Dimethylallyl)adenosine tRNA methylthiotransferase MiaB</fullName>
    </alternativeName>
    <alternativeName>
        <fullName evidence="9">tRNA-i(6)A37 methylthiotransferase</fullName>
    </alternativeName>
</protein>
<dbReference type="InterPro" id="IPR007197">
    <property type="entry name" value="rSAM"/>
</dbReference>
<feature type="domain" description="MTTase N-terminal" evidence="11">
    <location>
        <begin position="46"/>
        <end position="163"/>
    </location>
</feature>
<keyword evidence="7 9" id="KW-0411">Iron-sulfur</keyword>
<dbReference type="SFLD" id="SFLDS00029">
    <property type="entry name" value="Radical_SAM"/>
    <property type="match status" value="1"/>
</dbReference>
<organism evidence="13 14">
    <name type="scientific">Postechiella marina</name>
    <dbReference type="NCBI Taxonomy" id="943941"/>
    <lineage>
        <taxon>Bacteria</taxon>
        <taxon>Pseudomonadati</taxon>
        <taxon>Bacteroidota</taxon>
        <taxon>Flavobacteriia</taxon>
        <taxon>Flavobacteriales</taxon>
        <taxon>Flavobacteriaceae</taxon>
        <taxon>Postechiella</taxon>
    </lineage>
</organism>
<evidence type="ECO:0000256" key="9">
    <source>
        <dbReference type="HAMAP-Rule" id="MF_01864"/>
    </source>
</evidence>
<dbReference type="InterPro" id="IPR006463">
    <property type="entry name" value="MiaB_methiolase"/>
</dbReference>
<dbReference type="EMBL" id="BAABCA010000004">
    <property type="protein sequence ID" value="GAA4236969.1"/>
    <property type="molecule type" value="Genomic_DNA"/>
</dbReference>
<evidence type="ECO:0000256" key="6">
    <source>
        <dbReference type="ARBA" id="ARBA00023004"/>
    </source>
</evidence>
<dbReference type="Gene3D" id="3.80.30.20">
    <property type="entry name" value="tm_1862 like domain"/>
    <property type="match status" value="1"/>
</dbReference>
<evidence type="ECO:0000259" key="11">
    <source>
        <dbReference type="PROSITE" id="PS51449"/>
    </source>
</evidence>
<evidence type="ECO:0000256" key="3">
    <source>
        <dbReference type="ARBA" id="ARBA00022679"/>
    </source>
</evidence>
<comment type="similarity">
    <text evidence="9">Belongs to the methylthiotransferase family. MiaB subfamily.</text>
</comment>
<evidence type="ECO:0000256" key="4">
    <source>
        <dbReference type="ARBA" id="ARBA00022691"/>
    </source>
</evidence>
<feature type="binding site" evidence="9">
    <location>
        <position position="205"/>
    </location>
    <ligand>
        <name>[4Fe-4S] cluster</name>
        <dbReference type="ChEBI" id="CHEBI:49883"/>
        <label>2</label>
        <note>4Fe-4S-S-AdoMet</note>
    </ligand>
</feature>
<comment type="catalytic activity">
    <reaction evidence="9">
        <text>N(6)-dimethylallyladenosine(37) in tRNA + (sulfur carrier)-SH + AH2 + 2 S-adenosyl-L-methionine = 2-methylsulfanyl-N(6)-dimethylallyladenosine(37) in tRNA + (sulfur carrier)-H + 5'-deoxyadenosine + L-methionine + A + S-adenosyl-L-homocysteine + 2 H(+)</text>
        <dbReference type="Rhea" id="RHEA:37067"/>
        <dbReference type="Rhea" id="RHEA-COMP:10375"/>
        <dbReference type="Rhea" id="RHEA-COMP:10376"/>
        <dbReference type="Rhea" id="RHEA-COMP:14737"/>
        <dbReference type="Rhea" id="RHEA-COMP:14739"/>
        <dbReference type="ChEBI" id="CHEBI:13193"/>
        <dbReference type="ChEBI" id="CHEBI:15378"/>
        <dbReference type="ChEBI" id="CHEBI:17319"/>
        <dbReference type="ChEBI" id="CHEBI:17499"/>
        <dbReference type="ChEBI" id="CHEBI:29917"/>
        <dbReference type="ChEBI" id="CHEBI:57844"/>
        <dbReference type="ChEBI" id="CHEBI:57856"/>
        <dbReference type="ChEBI" id="CHEBI:59789"/>
        <dbReference type="ChEBI" id="CHEBI:64428"/>
        <dbReference type="ChEBI" id="CHEBI:74415"/>
        <dbReference type="ChEBI" id="CHEBI:74417"/>
        <dbReference type="EC" id="2.8.4.3"/>
    </reaction>
</comment>
<dbReference type="SMART" id="SM00729">
    <property type="entry name" value="Elp3"/>
    <property type="match status" value="1"/>
</dbReference>
<evidence type="ECO:0000256" key="8">
    <source>
        <dbReference type="ARBA" id="ARBA00033765"/>
    </source>
</evidence>
<keyword evidence="9" id="KW-0963">Cytoplasm</keyword>
<evidence type="ECO:0000256" key="1">
    <source>
        <dbReference type="ARBA" id="ARBA00003234"/>
    </source>
</evidence>
<dbReference type="SFLD" id="SFLDF00273">
    <property type="entry name" value="(dimethylallyl)adenosine_tRNA"/>
    <property type="match status" value="1"/>
</dbReference>
<keyword evidence="14" id="KW-1185">Reference proteome</keyword>
<dbReference type="Proteomes" id="UP001501496">
    <property type="component" value="Unassembled WGS sequence"/>
</dbReference>
<comment type="function">
    <text evidence="1 9">Catalyzes the methylthiolation of N6-(dimethylallyl)adenosine (i(6)A), leading to the formation of 2-methylthio-N6-(dimethylallyl)adenosine (ms(2)i(6)A) at position 37 in tRNAs that read codons beginning with uridine.</text>
</comment>
<dbReference type="SFLD" id="SFLDF00413">
    <property type="entry name" value="CDK5RAP1"/>
    <property type="match status" value="1"/>
</dbReference>
<dbReference type="InterPro" id="IPR005839">
    <property type="entry name" value="Methylthiotransferase"/>
</dbReference>
<keyword evidence="6 9" id="KW-0408">Iron</keyword>
<evidence type="ECO:0000256" key="7">
    <source>
        <dbReference type="ARBA" id="ARBA00023014"/>
    </source>
</evidence>
<accession>A0ABP8CBD7</accession>
<sequence length="504" mass="57522">MSQDINKLYLCILIDCLEFQYTMEKIIDEDKQGDSLILDQKEGNKRKLFIESYGCAMNFSDSEVVASILANQGFNTTKTLEEADLVLVNTCSIRDKAEQTVRKRLEKYNAVKRDHNPKMKVGVLGCMAERLKTKFLEEEKIVDLVVGPDAYKDLPNLLAEVDDGKDAINVILSKEETYGDISPVRLNTNGVTAFVSITRGCDNMCTFCVVPFTRGRERSRDPQSIIEEISDLWSRGFKEITLLGQNVDSYLWYGGGLKKDFDKASEIQKATSTNFSTLLDMCAKAYPKMRIRFSTSNPQDLTMDVIKTMAKHQNICNHIHLPVQSGSNRILKEMNRLHTREEYFKLIDNIRDIIPNCVISQDMIVGFPTETEEDHQDTMSLMEYVKYNFGFMYAYSERPGTMAERKMEDDVPQATKKRRLQDIVDLQRAHSEIRTKEHLNTVVEVLIEKESKKSNAQWSGKTQHNIVAVFPKEHYKIGDFVNVKITDCTSATLIGEAVELSTNN</sequence>
<dbReference type="EC" id="2.8.4.3" evidence="8 9"/>
<evidence type="ECO:0000256" key="5">
    <source>
        <dbReference type="ARBA" id="ARBA00022723"/>
    </source>
</evidence>
<dbReference type="CDD" id="cd01335">
    <property type="entry name" value="Radical_SAM"/>
    <property type="match status" value="1"/>
</dbReference>
<keyword evidence="9" id="KW-0819">tRNA processing</keyword>
<proteinExistence type="inferred from homology"/>
<reference evidence="14" key="1">
    <citation type="journal article" date="2019" name="Int. J. Syst. Evol. Microbiol.">
        <title>The Global Catalogue of Microorganisms (GCM) 10K type strain sequencing project: providing services to taxonomists for standard genome sequencing and annotation.</title>
        <authorList>
            <consortium name="The Broad Institute Genomics Platform"/>
            <consortium name="The Broad Institute Genome Sequencing Center for Infectious Disease"/>
            <person name="Wu L."/>
            <person name="Ma J."/>
        </authorList>
    </citation>
    <scope>NUCLEOTIDE SEQUENCE [LARGE SCALE GENOMIC DNA]</scope>
    <source>
        <strain evidence="14">JCM 17630</strain>
    </source>
</reference>
<dbReference type="PANTHER" id="PTHR43020">
    <property type="entry name" value="CDK5 REGULATORY SUBUNIT-ASSOCIATED PROTEIN 1"/>
    <property type="match status" value="1"/>
</dbReference>
<comment type="cofactor">
    <cofactor evidence="9">
        <name>[4Fe-4S] cluster</name>
        <dbReference type="ChEBI" id="CHEBI:49883"/>
    </cofactor>
    <text evidence="9">Binds 2 [4Fe-4S] clusters. One cluster is coordinated with 3 cysteines and an exchangeable S-adenosyl-L-methionine.</text>
</comment>
<keyword evidence="5 9" id="KW-0479">Metal-binding</keyword>
<comment type="subcellular location">
    <subcellularLocation>
        <location evidence="9">Cytoplasm</location>
    </subcellularLocation>
</comment>
<dbReference type="SFLD" id="SFLDG01061">
    <property type="entry name" value="methylthiotransferase"/>
    <property type="match status" value="1"/>
</dbReference>